<dbReference type="NCBIfam" id="TIGR00229">
    <property type="entry name" value="sensory_box"/>
    <property type="match status" value="2"/>
</dbReference>
<dbReference type="KEGG" id="mrtj:KHC33_09760"/>
<organism evidence="2 3">
    <name type="scientific">Methanospirillum purgamenti</name>
    <dbReference type="NCBI Taxonomy" id="2834276"/>
    <lineage>
        <taxon>Archaea</taxon>
        <taxon>Methanobacteriati</taxon>
        <taxon>Methanobacteriota</taxon>
        <taxon>Stenosarchaea group</taxon>
        <taxon>Methanomicrobia</taxon>
        <taxon>Methanomicrobiales</taxon>
        <taxon>Methanospirillaceae</taxon>
        <taxon>Methanospirillum</taxon>
    </lineage>
</organism>
<dbReference type="SMART" id="SM00091">
    <property type="entry name" value="PAS"/>
    <property type="match status" value="3"/>
</dbReference>
<dbReference type="Pfam" id="PF00989">
    <property type="entry name" value="PAS"/>
    <property type="match status" value="1"/>
</dbReference>
<keyword evidence="3" id="KW-1185">Reference proteome</keyword>
<dbReference type="PANTHER" id="PTHR44757:SF2">
    <property type="entry name" value="BIOFILM ARCHITECTURE MAINTENANCE PROTEIN MBAA"/>
    <property type="match status" value="1"/>
</dbReference>
<dbReference type="InterPro" id="IPR036390">
    <property type="entry name" value="WH_DNA-bd_sf"/>
</dbReference>
<dbReference type="GeneID" id="65097470"/>
<protein>
    <submittedName>
        <fullName evidence="2">PAS domain S-box protein</fullName>
    </submittedName>
</protein>
<feature type="domain" description="PAS" evidence="1">
    <location>
        <begin position="317"/>
        <end position="371"/>
    </location>
</feature>
<dbReference type="EMBL" id="CP075546">
    <property type="protein sequence ID" value="QVV87648.1"/>
    <property type="molecule type" value="Genomic_DNA"/>
</dbReference>
<sequence length="440" mass="49612">MHRLADELAHIKDLLRNHPHGMSVTEIASALGRNKHSTGRYLDILHAAGHIDLRTFGMAKVFTLSTKVPLSALLSYTNDLVFVLDRDMRIIQGNDPFFDLIGIKGEIVLQKRLDQLELSQPDIRTFLTELSDKIFTKNETFEIVRRGQEPRYYNGKVIPTIFDDGSSADTIILEDVTLEKEALRSLRESEAFFRSVSDHLSDGLIVSEFVDGKKKVIFHNQRLCEITGFSADEISHVSPEDLALPEEKGRFMKAIREAEIDQGSMKEIRFWANRKDGVPIYLSIRAKIVPFGDTVRGYILITDMTKWKKQEEAQLLHATLIQRLLTNFSHPIFIIGENGVFFTANPAFCDLIHSKQEDVVGKHVTEVMPENVAKEFIKGNDELVTKKESSHVHMVVPFYKPGGSIGDVLIEKSPVSSGVNAPTYIFGVVITDDICPHKNL</sequence>
<dbReference type="Pfam" id="PF13426">
    <property type="entry name" value="PAS_9"/>
    <property type="match status" value="2"/>
</dbReference>
<evidence type="ECO:0000313" key="3">
    <source>
        <dbReference type="Proteomes" id="UP000680656"/>
    </source>
</evidence>
<dbReference type="RefSeq" id="WP_214418468.1">
    <property type="nucleotide sequence ID" value="NZ_CP075546.1"/>
</dbReference>
<reference evidence="2 3" key="1">
    <citation type="submission" date="2021-05" db="EMBL/GenBank/DDBJ databases">
        <title>A novel Methanospirillum isolate from a pyrite-forming mixed culture.</title>
        <authorList>
            <person name="Bunk B."/>
            <person name="Sproer C."/>
            <person name="Spring S."/>
            <person name="Pester M."/>
        </authorList>
    </citation>
    <scope>NUCLEOTIDE SEQUENCE [LARGE SCALE GENOMIC DNA]</scope>
    <source>
        <strain evidence="2 3">J.3.6.1-F.2.7.3</strain>
    </source>
</reference>
<dbReference type="GO" id="GO:0006355">
    <property type="term" value="P:regulation of DNA-templated transcription"/>
    <property type="evidence" value="ECO:0007669"/>
    <property type="project" value="InterPro"/>
</dbReference>
<dbReference type="SUPFAM" id="SSF46785">
    <property type="entry name" value="Winged helix' DNA-binding domain"/>
    <property type="match status" value="1"/>
</dbReference>
<proteinExistence type="predicted"/>
<evidence type="ECO:0000313" key="2">
    <source>
        <dbReference type="EMBL" id="QVV87648.1"/>
    </source>
</evidence>
<evidence type="ECO:0000259" key="1">
    <source>
        <dbReference type="PROSITE" id="PS50112"/>
    </source>
</evidence>
<dbReference type="InterPro" id="IPR000014">
    <property type="entry name" value="PAS"/>
</dbReference>
<dbReference type="CDD" id="cd00130">
    <property type="entry name" value="PAS"/>
    <property type="match status" value="3"/>
</dbReference>
<feature type="domain" description="PAS" evidence="1">
    <location>
        <begin position="189"/>
        <end position="262"/>
    </location>
</feature>
<dbReference type="Proteomes" id="UP000680656">
    <property type="component" value="Chromosome"/>
</dbReference>
<dbReference type="InterPro" id="IPR052155">
    <property type="entry name" value="Biofilm_reg_signaling"/>
</dbReference>
<dbReference type="PANTHER" id="PTHR44757">
    <property type="entry name" value="DIGUANYLATE CYCLASE DGCP"/>
    <property type="match status" value="1"/>
</dbReference>
<gene>
    <name evidence="2" type="ORF">KHC33_09760</name>
</gene>
<name>A0A8E7AZF8_9EURY</name>
<dbReference type="AlphaFoldDB" id="A0A8E7AZF8"/>
<dbReference type="SUPFAM" id="SSF55785">
    <property type="entry name" value="PYP-like sensor domain (PAS domain)"/>
    <property type="match status" value="3"/>
</dbReference>
<feature type="domain" description="PAS" evidence="1">
    <location>
        <begin position="66"/>
        <end position="138"/>
    </location>
</feature>
<dbReference type="Gene3D" id="3.30.450.20">
    <property type="entry name" value="PAS domain"/>
    <property type="match status" value="3"/>
</dbReference>
<dbReference type="PROSITE" id="PS50112">
    <property type="entry name" value="PAS"/>
    <property type="match status" value="3"/>
</dbReference>
<accession>A0A8E7AZF8</accession>
<dbReference type="InterPro" id="IPR013767">
    <property type="entry name" value="PAS_fold"/>
</dbReference>
<dbReference type="InterPro" id="IPR035965">
    <property type="entry name" value="PAS-like_dom_sf"/>
</dbReference>